<dbReference type="AlphaFoldDB" id="A0A9P6QEK2"/>
<dbReference type="Proteomes" id="UP000726737">
    <property type="component" value="Unassembled WGS sequence"/>
</dbReference>
<accession>A0A9P6QEK2</accession>
<evidence type="ECO:0008006" key="3">
    <source>
        <dbReference type="Google" id="ProtNLM"/>
    </source>
</evidence>
<proteinExistence type="predicted"/>
<evidence type="ECO:0000313" key="1">
    <source>
        <dbReference type="EMBL" id="KAG0266152.1"/>
    </source>
</evidence>
<protein>
    <recommendedName>
        <fullName evidence="3">F-box domain-containing protein</fullName>
    </recommendedName>
</protein>
<organism evidence="1 2">
    <name type="scientific">Mortierella polycephala</name>
    <dbReference type="NCBI Taxonomy" id="41804"/>
    <lineage>
        <taxon>Eukaryota</taxon>
        <taxon>Fungi</taxon>
        <taxon>Fungi incertae sedis</taxon>
        <taxon>Mucoromycota</taxon>
        <taxon>Mortierellomycotina</taxon>
        <taxon>Mortierellomycetes</taxon>
        <taxon>Mortierellales</taxon>
        <taxon>Mortierellaceae</taxon>
        <taxon>Mortierella</taxon>
    </lineage>
</organism>
<dbReference type="SUPFAM" id="SSF52047">
    <property type="entry name" value="RNI-like"/>
    <property type="match status" value="1"/>
</dbReference>
<dbReference type="EMBL" id="JAAAJA010000021">
    <property type="protein sequence ID" value="KAG0266152.1"/>
    <property type="molecule type" value="Genomic_DNA"/>
</dbReference>
<comment type="caution">
    <text evidence="1">The sequence shown here is derived from an EMBL/GenBank/DDBJ whole genome shotgun (WGS) entry which is preliminary data.</text>
</comment>
<gene>
    <name evidence="1" type="ORF">BG011_003139</name>
</gene>
<sequence length="487" mass="55256">MTDDFKDQALKSPEILSLIGQFLPLWEKRSGDVGGSHTWKPKDLIACSCVSRLWRATVLPILYRHFVPHVMNDVPLEVLRAMSGHIRVLDAMVLEPMHYPVLAFLATHMNQLEELSMIWIPVLLRPILELNSNLKILRLEGDRRQRVSNMSESIQLSAIEGFTYLVDTMALLMHLKNLRELYLVRFICNGDTLYKILHSMPLLTILSFWDCDGSTIPPFDVPNLSVQDLRIGHSGSGYLPYALLMSVMPNLKSLTNLVDLEQHHEVEECLILKDDCHKVKTLHLEAPAADGTPWMTELISNATSPLEQIFLQTESMALKIINALISHGCGLVNISLVSTFGGDDDPAALRVILVSCPNLRVFRGGVKTSSYALGDIIFCEPWACIQLRTLEIQGLYEHDPEEYDSLQWGAHRGNILDSHSLPERWILSQARQMFVGDGDWTLTFSEDRRRTRQTFAFHVQLLQHVQAMVDLREVIVNDSRYTLAPPF</sequence>
<keyword evidence="2" id="KW-1185">Reference proteome</keyword>
<dbReference type="OrthoDB" id="2403612at2759"/>
<dbReference type="Gene3D" id="3.80.10.10">
    <property type="entry name" value="Ribonuclease Inhibitor"/>
    <property type="match status" value="1"/>
</dbReference>
<evidence type="ECO:0000313" key="2">
    <source>
        <dbReference type="Proteomes" id="UP000726737"/>
    </source>
</evidence>
<reference evidence="1" key="1">
    <citation type="journal article" date="2020" name="Fungal Divers.">
        <title>Resolving the Mortierellaceae phylogeny through synthesis of multi-gene phylogenetics and phylogenomics.</title>
        <authorList>
            <person name="Vandepol N."/>
            <person name="Liber J."/>
            <person name="Desiro A."/>
            <person name="Na H."/>
            <person name="Kennedy M."/>
            <person name="Barry K."/>
            <person name="Grigoriev I.V."/>
            <person name="Miller A.N."/>
            <person name="O'Donnell K."/>
            <person name="Stajich J.E."/>
            <person name="Bonito G."/>
        </authorList>
    </citation>
    <scope>NUCLEOTIDE SEQUENCE</scope>
    <source>
        <strain evidence="1">KOD948</strain>
    </source>
</reference>
<dbReference type="InterPro" id="IPR032675">
    <property type="entry name" value="LRR_dom_sf"/>
</dbReference>
<name>A0A9P6QEK2_9FUNG</name>